<protein>
    <submittedName>
        <fullName evidence="1">Uncharacterized protein</fullName>
    </submittedName>
</protein>
<accession>A0A9W8DVT3</accession>
<gene>
    <name evidence="1" type="ORF">IWQ60_007019</name>
</gene>
<organism evidence="1 2">
    <name type="scientific">Tieghemiomyces parasiticus</name>
    <dbReference type="NCBI Taxonomy" id="78921"/>
    <lineage>
        <taxon>Eukaryota</taxon>
        <taxon>Fungi</taxon>
        <taxon>Fungi incertae sedis</taxon>
        <taxon>Zoopagomycota</taxon>
        <taxon>Kickxellomycotina</taxon>
        <taxon>Dimargaritomycetes</taxon>
        <taxon>Dimargaritales</taxon>
        <taxon>Dimargaritaceae</taxon>
        <taxon>Tieghemiomyces</taxon>
    </lineage>
</organism>
<dbReference type="Proteomes" id="UP001150569">
    <property type="component" value="Unassembled WGS sequence"/>
</dbReference>
<dbReference type="OrthoDB" id="41266at2759"/>
<keyword evidence="2" id="KW-1185">Reference proteome</keyword>
<comment type="caution">
    <text evidence="1">The sequence shown here is derived from an EMBL/GenBank/DDBJ whole genome shotgun (WGS) entry which is preliminary data.</text>
</comment>
<dbReference type="AlphaFoldDB" id="A0A9W8DVT3"/>
<evidence type="ECO:0000313" key="1">
    <source>
        <dbReference type="EMBL" id="KAJ1920329.1"/>
    </source>
</evidence>
<name>A0A9W8DVT3_9FUNG</name>
<reference evidence="1" key="1">
    <citation type="submission" date="2022-07" db="EMBL/GenBank/DDBJ databases">
        <title>Phylogenomic reconstructions and comparative analyses of Kickxellomycotina fungi.</title>
        <authorList>
            <person name="Reynolds N.K."/>
            <person name="Stajich J.E."/>
            <person name="Barry K."/>
            <person name="Grigoriev I.V."/>
            <person name="Crous P."/>
            <person name="Smith M.E."/>
        </authorList>
    </citation>
    <scope>NUCLEOTIDE SEQUENCE</scope>
    <source>
        <strain evidence="1">RSA 861</strain>
    </source>
</reference>
<feature type="non-terminal residue" evidence="1">
    <location>
        <position position="1"/>
    </location>
</feature>
<sequence>AALDLHEGDDNAASDFLGFEDQPFKFDHLPNEVTFEKYSVVSEDGDRVLGWVEDLMA</sequence>
<dbReference type="EMBL" id="JANBPT010000447">
    <property type="protein sequence ID" value="KAJ1920329.1"/>
    <property type="molecule type" value="Genomic_DNA"/>
</dbReference>
<evidence type="ECO:0000313" key="2">
    <source>
        <dbReference type="Proteomes" id="UP001150569"/>
    </source>
</evidence>
<proteinExistence type="predicted"/>